<dbReference type="AlphaFoldDB" id="A0AAD4LJM3"/>
<organism evidence="1 2">
    <name type="scientific">Lactarius akahatsu</name>
    <dbReference type="NCBI Taxonomy" id="416441"/>
    <lineage>
        <taxon>Eukaryota</taxon>
        <taxon>Fungi</taxon>
        <taxon>Dikarya</taxon>
        <taxon>Basidiomycota</taxon>
        <taxon>Agaricomycotina</taxon>
        <taxon>Agaricomycetes</taxon>
        <taxon>Russulales</taxon>
        <taxon>Russulaceae</taxon>
        <taxon>Lactarius</taxon>
    </lineage>
</organism>
<protein>
    <submittedName>
        <fullName evidence="1">Uncharacterized protein</fullName>
    </submittedName>
</protein>
<sequence>MAIAWSLVAELKNQQHSAVAFFSGQYEYSPYQLWTTLAYEMTRFHPALTREIYKTAIRNDTPDLDGIQMIFKKLIAGPLKAKLKALDARLSTHGPILLVDGLERCAGYGSFKAFLDTLPQWLLLTTAS</sequence>
<evidence type="ECO:0000313" key="2">
    <source>
        <dbReference type="Proteomes" id="UP001201163"/>
    </source>
</evidence>
<comment type="caution">
    <text evidence="1">The sequence shown here is derived from an EMBL/GenBank/DDBJ whole genome shotgun (WGS) entry which is preliminary data.</text>
</comment>
<name>A0AAD4LJM3_9AGAM</name>
<accession>A0AAD4LJM3</accession>
<gene>
    <name evidence="1" type="ORF">EDB92DRAFT_438468</name>
</gene>
<proteinExistence type="predicted"/>
<keyword evidence="2" id="KW-1185">Reference proteome</keyword>
<dbReference type="Proteomes" id="UP001201163">
    <property type="component" value="Unassembled WGS sequence"/>
</dbReference>
<reference evidence="1" key="1">
    <citation type="submission" date="2022-01" db="EMBL/GenBank/DDBJ databases">
        <title>Comparative genomics reveals a dynamic genome evolution in the ectomycorrhizal milk-cap (Lactarius) mushrooms.</title>
        <authorList>
            <consortium name="DOE Joint Genome Institute"/>
            <person name="Lebreton A."/>
            <person name="Tang N."/>
            <person name="Kuo A."/>
            <person name="LaButti K."/>
            <person name="Drula E."/>
            <person name="Barry K."/>
            <person name="Clum A."/>
            <person name="Lipzen A."/>
            <person name="Mousain D."/>
            <person name="Ng V."/>
            <person name="Wang R."/>
            <person name="Wang X."/>
            <person name="Dai Y."/>
            <person name="Henrissat B."/>
            <person name="Grigoriev I.V."/>
            <person name="Guerin-Laguette A."/>
            <person name="Yu F."/>
            <person name="Martin F.M."/>
        </authorList>
    </citation>
    <scope>NUCLEOTIDE SEQUENCE</scope>
    <source>
        <strain evidence="1">QP</strain>
    </source>
</reference>
<dbReference type="EMBL" id="JAKELL010000019">
    <property type="protein sequence ID" value="KAH8993153.1"/>
    <property type="molecule type" value="Genomic_DNA"/>
</dbReference>
<evidence type="ECO:0000313" key="1">
    <source>
        <dbReference type="EMBL" id="KAH8993153.1"/>
    </source>
</evidence>